<dbReference type="GO" id="GO:0003677">
    <property type="term" value="F:DNA binding"/>
    <property type="evidence" value="ECO:0007669"/>
    <property type="project" value="InterPro"/>
</dbReference>
<keyword evidence="5" id="KW-1185">Reference proteome</keyword>
<feature type="compositionally biased region" description="Pro residues" evidence="2">
    <location>
        <begin position="20"/>
        <end position="29"/>
    </location>
</feature>
<dbReference type="Gramene" id="HORVU.MOREX.r3.1HG0070000.1">
    <property type="protein sequence ID" value="HORVU.MOREX.r3.1HG0070000.1"/>
    <property type="gene ID" value="HORVU.MOREX.r3.1HG0070000"/>
</dbReference>
<feature type="domain" description="Core Histone H2A/H2B/H3" evidence="3">
    <location>
        <begin position="52"/>
        <end position="125"/>
    </location>
</feature>
<accession>A0A8I7B3N1</accession>
<dbReference type="GO" id="GO:0005634">
    <property type="term" value="C:nucleus"/>
    <property type="evidence" value="ECO:0000318"/>
    <property type="project" value="GO_Central"/>
</dbReference>
<reference evidence="5" key="1">
    <citation type="journal article" date="2012" name="Nature">
        <title>A physical, genetic and functional sequence assembly of the barley genome.</title>
        <authorList>
            <consortium name="The International Barley Genome Sequencing Consortium"/>
            <person name="Mayer K.F."/>
            <person name="Waugh R."/>
            <person name="Brown J.W."/>
            <person name="Schulman A."/>
            <person name="Langridge P."/>
            <person name="Platzer M."/>
            <person name="Fincher G.B."/>
            <person name="Muehlbauer G.J."/>
            <person name="Sato K."/>
            <person name="Close T.J."/>
            <person name="Wise R.P."/>
            <person name="Stein N."/>
        </authorList>
    </citation>
    <scope>NUCLEOTIDE SEQUENCE [LARGE SCALE GENOMIC DNA]</scope>
    <source>
        <strain evidence="5">cv. Morex</strain>
    </source>
</reference>
<evidence type="ECO:0000256" key="1">
    <source>
        <dbReference type="ARBA" id="ARBA00010343"/>
    </source>
</evidence>
<dbReference type="RefSeq" id="XP_044976860.1">
    <property type="nucleotide sequence ID" value="XM_045120925.1"/>
</dbReference>
<feature type="region of interest" description="Disordered" evidence="2">
    <location>
        <begin position="1"/>
        <end position="47"/>
    </location>
</feature>
<evidence type="ECO:0000313" key="5">
    <source>
        <dbReference type="Proteomes" id="UP000011116"/>
    </source>
</evidence>
<dbReference type="Pfam" id="PF00125">
    <property type="entry name" value="Histone"/>
    <property type="match status" value="1"/>
</dbReference>
<dbReference type="EnsemblPlants" id="HORVU.MOREX.r3.1HG0070000.1">
    <property type="protein sequence ID" value="HORVU.MOREX.r3.1HG0070000.1"/>
    <property type="gene ID" value="HORVU.MOREX.r3.1HG0070000"/>
</dbReference>
<dbReference type="GeneID" id="123444237"/>
<evidence type="ECO:0000313" key="4">
    <source>
        <dbReference type="EnsemblPlants" id="HORVU.MOREX.r3.1HG0070000.1"/>
    </source>
</evidence>
<dbReference type="AlphaFoldDB" id="A0A8I7B3N1"/>
<dbReference type="Gramene" id="HORVU.MOREX.r2.1HG0056280.1">
    <property type="protein sequence ID" value="HORVU.MOREX.r2.1HG0056280.1"/>
    <property type="gene ID" value="HORVU.MOREX.r2.1HG0056280"/>
</dbReference>
<dbReference type="PANTHER" id="PTHR45810:SF1">
    <property type="entry name" value="HISTONE H3-LIKE CENTROMERIC PROTEIN A"/>
    <property type="match status" value="1"/>
</dbReference>
<dbReference type="GO" id="GO:0030527">
    <property type="term" value="F:structural constituent of chromatin"/>
    <property type="evidence" value="ECO:0007669"/>
    <property type="project" value="InterPro"/>
</dbReference>
<protein>
    <recommendedName>
        <fullName evidence="3">Core Histone H2A/H2B/H3 domain-containing protein</fullName>
    </recommendedName>
</protein>
<dbReference type="GO" id="GO:0000786">
    <property type="term" value="C:nucleosome"/>
    <property type="evidence" value="ECO:0007669"/>
    <property type="project" value="InterPro"/>
</dbReference>
<dbReference type="RefSeq" id="XP_044976853.1">
    <property type="nucleotide sequence ID" value="XM_045120918.1"/>
</dbReference>
<dbReference type="SMR" id="A0A8I7B3N1"/>
<dbReference type="InterPro" id="IPR009072">
    <property type="entry name" value="Histone-fold"/>
</dbReference>
<dbReference type="PRINTS" id="PR00622">
    <property type="entry name" value="HISTONEH3"/>
</dbReference>
<comment type="similarity">
    <text evidence="1">Belongs to the histone H3 family.</text>
</comment>
<gene>
    <name evidence="4" type="primary">LOC123444237</name>
</gene>
<sequence length="126" mass="14526">MDRTKHTVGATKRRLIFERSPPPRSPPPLQEITPEPQSQPEKKKKRAYRFRPGTVALREIRKCRKSTDLLIPFAPFVRLVRDIATNYAKDGKPMPWTPHALLALQEAAKYDMVDVFEKAILCLIYA</sequence>
<dbReference type="RefSeq" id="XP_044976846.1">
    <property type="nucleotide sequence ID" value="XM_045120911.1"/>
</dbReference>
<dbReference type="Gene3D" id="1.10.20.10">
    <property type="entry name" value="Histone, subunit A"/>
    <property type="match status" value="1"/>
</dbReference>
<proteinExistence type="inferred from homology"/>
<dbReference type="OrthoDB" id="842664at2759"/>
<organism evidence="4 5">
    <name type="scientific">Hordeum vulgare subsp. vulgare</name>
    <name type="common">Domesticated barley</name>
    <dbReference type="NCBI Taxonomy" id="112509"/>
    <lineage>
        <taxon>Eukaryota</taxon>
        <taxon>Viridiplantae</taxon>
        <taxon>Streptophyta</taxon>
        <taxon>Embryophyta</taxon>
        <taxon>Tracheophyta</taxon>
        <taxon>Spermatophyta</taxon>
        <taxon>Magnoliopsida</taxon>
        <taxon>Liliopsida</taxon>
        <taxon>Poales</taxon>
        <taxon>Poaceae</taxon>
        <taxon>BOP clade</taxon>
        <taxon>Pooideae</taxon>
        <taxon>Triticodae</taxon>
        <taxon>Triticeae</taxon>
        <taxon>Hordeinae</taxon>
        <taxon>Hordeum</taxon>
    </lineage>
</organism>
<dbReference type="RefSeq" id="XP_044976838.1">
    <property type="nucleotide sequence ID" value="XM_045120903.1"/>
</dbReference>
<dbReference type="SUPFAM" id="SSF47113">
    <property type="entry name" value="Histone-fold"/>
    <property type="match status" value="1"/>
</dbReference>
<dbReference type="Proteomes" id="UP000011116">
    <property type="component" value="Chromosome 1H"/>
</dbReference>
<name>A0A8I7B3N1_HORVV</name>
<dbReference type="PANTHER" id="PTHR45810">
    <property type="entry name" value="HISTONE H3.2"/>
    <property type="match status" value="1"/>
</dbReference>
<reference evidence="4" key="3">
    <citation type="submission" date="2022-01" db="UniProtKB">
        <authorList>
            <consortium name="EnsemblPlants"/>
        </authorList>
    </citation>
    <scope>IDENTIFICATION</scope>
    <source>
        <strain evidence="4">subsp. vulgare</strain>
    </source>
</reference>
<dbReference type="GO" id="GO:0046982">
    <property type="term" value="F:protein heterodimerization activity"/>
    <property type="evidence" value="ECO:0007669"/>
    <property type="project" value="InterPro"/>
</dbReference>
<dbReference type="PROSITE" id="PS00959">
    <property type="entry name" value="HISTONE_H3_2"/>
    <property type="match status" value="1"/>
</dbReference>
<dbReference type="InterPro" id="IPR000164">
    <property type="entry name" value="Histone_H3/CENP-A"/>
</dbReference>
<reference evidence="4" key="2">
    <citation type="submission" date="2020-10" db="EMBL/GenBank/DDBJ databases">
        <authorList>
            <person name="Scholz U."/>
            <person name="Mascher M."/>
            <person name="Fiebig A."/>
        </authorList>
    </citation>
    <scope>NUCLEOTIDE SEQUENCE [LARGE SCALE GENOMIC DNA]</scope>
    <source>
        <strain evidence="4">cv. Morex</strain>
    </source>
</reference>
<dbReference type="SMART" id="SM00428">
    <property type="entry name" value="H3"/>
    <property type="match status" value="1"/>
</dbReference>
<dbReference type="InterPro" id="IPR007125">
    <property type="entry name" value="H2A/H2B/H3"/>
</dbReference>
<dbReference type="KEGG" id="hvg:123444237"/>
<evidence type="ECO:0000256" key="2">
    <source>
        <dbReference type="SAM" id="MobiDB-lite"/>
    </source>
</evidence>
<evidence type="ECO:0000259" key="3">
    <source>
        <dbReference type="Pfam" id="PF00125"/>
    </source>
</evidence>